<keyword evidence="1" id="KW-1133">Transmembrane helix</keyword>
<keyword evidence="3" id="KW-1185">Reference proteome</keyword>
<dbReference type="AlphaFoldDB" id="A0A843VBZ5"/>
<sequence>MAVRCDVRGRGHGISFSFPTSVTLITTLLVVSFDPVLTRRLVSLSSTKPPLSSVQCVSTAG</sequence>
<organism evidence="2 3">
    <name type="scientific">Colocasia esculenta</name>
    <name type="common">Wild taro</name>
    <name type="synonym">Arum esculentum</name>
    <dbReference type="NCBI Taxonomy" id="4460"/>
    <lineage>
        <taxon>Eukaryota</taxon>
        <taxon>Viridiplantae</taxon>
        <taxon>Streptophyta</taxon>
        <taxon>Embryophyta</taxon>
        <taxon>Tracheophyta</taxon>
        <taxon>Spermatophyta</taxon>
        <taxon>Magnoliopsida</taxon>
        <taxon>Liliopsida</taxon>
        <taxon>Araceae</taxon>
        <taxon>Aroideae</taxon>
        <taxon>Colocasieae</taxon>
        <taxon>Colocasia</taxon>
    </lineage>
</organism>
<proteinExistence type="predicted"/>
<feature type="transmembrane region" description="Helical" evidence="1">
    <location>
        <begin position="12"/>
        <end position="33"/>
    </location>
</feature>
<accession>A0A843VBZ5</accession>
<evidence type="ECO:0000313" key="3">
    <source>
        <dbReference type="Proteomes" id="UP000652761"/>
    </source>
</evidence>
<evidence type="ECO:0000256" key="1">
    <source>
        <dbReference type="SAM" id="Phobius"/>
    </source>
</evidence>
<protein>
    <submittedName>
        <fullName evidence="2">Uncharacterized protein</fullName>
    </submittedName>
</protein>
<dbReference type="Proteomes" id="UP000652761">
    <property type="component" value="Unassembled WGS sequence"/>
</dbReference>
<evidence type="ECO:0000313" key="2">
    <source>
        <dbReference type="EMBL" id="MQL92057.1"/>
    </source>
</evidence>
<dbReference type="EMBL" id="NMUH01001406">
    <property type="protein sequence ID" value="MQL92057.1"/>
    <property type="molecule type" value="Genomic_DNA"/>
</dbReference>
<keyword evidence="1" id="KW-0472">Membrane</keyword>
<comment type="caution">
    <text evidence="2">The sequence shown here is derived from an EMBL/GenBank/DDBJ whole genome shotgun (WGS) entry which is preliminary data.</text>
</comment>
<reference evidence="2" key="1">
    <citation type="submission" date="2017-07" db="EMBL/GenBank/DDBJ databases">
        <title>Taro Niue Genome Assembly and Annotation.</title>
        <authorList>
            <person name="Atibalentja N."/>
            <person name="Keating K."/>
            <person name="Fields C.J."/>
        </authorList>
    </citation>
    <scope>NUCLEOTIDE SEQUENCE</scope>
    <source>
        <strain evidence="2">Niue_2</strain>
        <tissue evidence="2">Leaf</tissue>
    </source>
</reference>
<gene>
    <name evidence="2" type="ORF">Taro_024671</name>
</gene>
<keyword evidence="1" id="KW-0812">Transmembrane</keyword>
<name>A0A843VBZ5_COLES</name>